<reference evidence="3" key="1">
    <citation type="submission" date="2020-07" db="EMBL/GenBank/DDBJ databases">
        <title>Chryseobacterium sp. CX-624.</title>
        <authorList>
            <person name="Yang C."/>
        </authorList>
    </citation>
    <scope>NUCLEOTIDE SEQUENCE</scope>
    <source>
        <strain evidence="3">CX-624</strain>
    </source>
</reference>
<keyword evidence="5" id="KW-1185">Reference proteome</keyword>
<proteinExistence type="predicted"/>
<feature type="domain" description="UvrD-like helicase C-terminal" evidence="1">
    <location>
        <begin position="1044"/>
        <end position="1089"/>
    </location>
</feature>
<dbReference type="GO" id="GO:0043139">
    <property type="term" value="F:5'-3' DNA helicase activity"/>
    <property type="evidence" value="ECO:0007669"/>
    <property type="project" value="TreeGrafter"/>
</dbReference>
<dbReference type="KEGG" id="cbau:H1R16_01450"/>
<gene>
    <name evidence="3" type="ORF">H1R16_01450</name>
    <name evidence="2" type="ORF">H2507_01820</name>
</gene>
<dbReference type="EMBL" id="CP059472">
    <property type="protein sequence ID" value="QMS98704.1"/>
    <property type="molecule type" value="Genomic_DNA"/>
</dbReference>
<reference evidence="5" key="3">
    <citation type="submission" date="2020-07" db="EMBL/GenBank/DDBJ databases">
        <title>Flavobacterium sp. xlx-214.</title>
        <authorList>
            <person name="Yang C."/>
        </authorList>
    </citation>
    <scope>NUCLEOTIDE SEQUENCE [LARGE SCALE GENOMIC DNA]</scope>
    <source>
        <strain evidence="5">CX-624</strain>
    </source>
</reference>
<dbReference type="RefSeq" id="WP_181886010.1">
    <property type="nucleotide sequence ID" value="NZ_CP059472.1"/>
</dbReference>
<dbReference type="PANTHER" id="PTHR43788">
    <property type="entry name" value="DNA2/NAM7 HELICASE FAMILY MEMBER"/>
    <property type="match status" value="1"/>
</dbReference>
<organism evidence="3 4">
    <name type="scientific">Marnyiella aurantia</name>
    <dbReference type="NCBI Taxonomy" id="2758037"/>
    <lineage>
        <taxon>Bacteria</taxon>
        <taxon>Pseudomonadati</taxon>
        <taxon>Bacteroidota</taxon>
        <taxon>Flavobacteriia</taxon>
        <taxon>Flavobacteriales</taxon>
        <taxon>Weeksellaceae</taxon>
        <taxon>Marnyiella</taxon>
    </lineage>
</organism>
<evidence type="ECO:0000313" key="4">
    <source>
        <dbReference type="Proteomes" id="UP000515349"/>
    </source>
</evidence>
<dbReference type="Gene3D" id="3.40.50.300">
    <property type="entry name" value="P-loop containing nucleotide triphosphate hydrolases"/>
    <property type="match status" value="2"/>
</dbReference>
<evidence type="ECO:0000313" key="3">
    <source>
        <dbReference type="EMBL" id="QMS98704.1"/>
    </source>
</evidence>
<dbReference type="EMBL" id="JACEUX010000001">
    <property type="protein sequence ID" value="MBA5245897.1"/>
    <property type="molecule type" value="Genomic_DNA"/>
</dbReference>
<dbReference type="CDD" id="cd17933">
    <property type="entry name" value="DEXSc_RecD-like"/>
    <property type="match status" value="1"/>
</dbReference>
<evidence type="ECO:0000313" key="2">
    <source>
        <dbReference type="EMBL" id="MBA5245897.1"/>
    </source>
</evidence>
<dbReference type="Pfam" id="PF13604">
    <property type="entry name" value="AAA_30"/>
    <property type="match status" value="1"/>
</dbReference>
<dbReference type="PANTHER" id="PTHR43788:SF8">
    <property type="entry name" value="DNA-BINDING PROTEIN SMUBP-2"/>
    <property type="match status" value="1"/>
</dbReference>
<evidence type="ECO:0000313" key="5">
    <source>
        <dbReference type="Proteomes" id="UP000539710"/>
    </source>
</evidence>
<dbReference type="InterPro" id="IPR027785">
    <property type="entry name" value="UvrD-like_helicase_C"/>
</dbReference>
<evidence type="ECO:0000259" key="1">
    <source>
        <dbReference type="Pfam" id="PF13538"/>
    </source>
</evidence>
<sequence length="1266" mass="145616">MINKTLPTRHISARVPWHDNKWNGKTCCNVLDNSFCRILPLIDNKKDAAIEIEDQLIDGTNMPPCVAEKGTFLSPHPFSREVSHSWSHFNSLFKEFLPMKYFHKPFSFNAVPFLWMMKKKGSAERPHYSDKAGLYELDYDVDLEKEVDSKLGFDGNTWVQHPHNQKVLLDAFFGCLKKEKSLVFFYSKETPLSEPNERVVVGVAKVRNNPSNILEYEYPPGYNGHKSYPWDRCVEHTLTDKQPDGFLLPYHEILEFANKNNPDIDLRDYVAFAGDHFQFSYASELVEHDTAIDTLLNIAESLRKSQELLGKSFTSELDWIDEQISQIWDMRGGFPGMGSILTALQFENGNTIAWEIENHINKKDGNILTTNPWMVFEESILDPEKYFGKKGATLFTPTAQKVWKYISASKKELYKLLSRCQLNNDQAKNIIEPNAYSASVEDIKNNLYLIYEIFRKKGLNFTFNQIDKALLPPEKIRQAFPLPTESALTDDLDLRRMRALTVSILENSSLEGHSLLPINNVIERIKEKTVNDSFPISTDILTAIAEEEFFRQEVLSILPSKDNHIHFLKLNRLQQMKEVIRQRININKIKTKPYNIDKDWLQIVNNHLPFNELKKSDQDEEDEKLAREEKAQALKILTNYSFSVLIGPAGSGKTTLLEIFEQLPEIKNGGLLKLAPTGKARVKLGSNAKTLAQFLHPHRYDAASGNYHINPGILRSSNYKNVIIDEASMLTEEQLAALFDSLGPVDRIILVGDYRQLPPIGTGRPFVDIINQIKPENFPQKNIFSADAYAELKKIRRQTTVEDRRWDVELSRCFGDNPTKEDLEVFHAVSSGKISSKHIRLVKWYDSKDFREKFESAVTEELELNPEDIENSFNQKIGGTLYNNKVYFKAGISEKAIEQWQVLSPVNGYGYGVKEINKFFQKKYRSSYIADALNIQNGANGFFQKRKIAKPVLDDNIVYGDKVINLKNTTWENWQQINPYSSKNEALNYIANGEIGILTGEYRGVSSVKKGDFKIEIAFSTQPGYSYVFKEKDLGPESKYSFELAYAITVHKSQGSGFKKVFFVMPSKGAIMSKELLYTALTRQEDKIIIFHQGDFRDFIKLVSTEASATAKRFTDLFNLPDIKQIEKKWYDARYINISERGEPMISKNEVIIANCLHKYNDNLTYAYEDKLVLTKPDRVIKPDFTIDNLTTGKRFYWEHLGMMSNEVYREKWLQKLKAYKEEGFVLFEESNETNEKILIITEENPNGGINSQSINDIIKKYILEI</sequence>
<dbReference type="InterPro" id="IPR027417">
    <property type="entry name" value="P-loop_NTPase"/>
</dbReference>
<name>A0A7D7LMS6_9FLAO</name>
<dbReference type="Proteomes" id="UP000539710">
    <property type="component" value="Unassembled WGS sequence"/>
</dbReference>
<accession>A0A7D7LMS6</accession>
<reference evidence="2" key="4">
    <citation type="submission" date="2020-07" db="EMBL/GenBank/DDBJ databases">
        <authorList>
            <person name="Yang C."/>
        </authorList>
    </citation>
    <scope>NUCLEOTIDE SEQUENCE</scope>
    <source>
        <strain evidence="2">Cx-624</strain>
    </source>
</reference>
<reference evidence="4" key="2">
    <citation type="submission" date="2020-07" db="EMBL/GenBank/DDBJ databases">
        <title>Chryseobacterium sp.cx-624.</title>
        <authorList>
            <person name="Yang C."/>
        </authorList>
    </citation>
    <scope>NUCLEOTIDE SEQUENCE [LARGE SCALE GENOMIC DNA]</scope>
    <source>
        <strain evidence="4">cx-624</strain>
    </source>
</reference>
<dbReference type="AlphaFoldDB" id="A0A7D7LMS6"/>
<dbReference type="Proteomes" id="UP000515349">
    <property type="component" value="Chromosome"/>
</dbReference>
<dbReference type="SUPFAM" id="SSF52540">
    <property type="entry name" value="P-loop containing nucleoside triphosphate hydrolases"/>
    <property type="match status" value="2"/>
</dbReference>
<dbReference type="Pfam" id="PF13538">
    <property type="entry name" value="UvrD_C_2"/>
    <property type="match status" value="1"/>
</dbReference>
<dbReference type="InterPro" id="IPR050534">
    <property type="entry name" value="Coronavir_polyprotein_1ab"/>
</dbReference>
<dbReference type="CDD" id="cd18809">
    <property type="entry name" value="SF1_C_RecD"/>
    <property type="match status" value="1"/>
</dbReference>
<protein>
    <submittedName>
        <fullName evidence="3">AAA family ATPase</fullName>
    </submittedName>
</protein>